<organism evidence="11 12">
    <name type="scientific">Kutzneria buriramensis</name>
    <dbReference type="NCBI Taxonomy" id="1045776"/>
    <lineage>
        <taxon>Bacteria</taxon>
        <taxon>Bacillati</taxon>
        <taxon>Actinomycetota</taxon>
        <taxon>Actinomycetes</taxon>
        <taxon>Pseudonocardiales</taxon>
        <taxon>Pseudonocardiaceae</taxon>
        <taxon>Kutzneria</taxon>
    </lineage>
</organism>
<dbReference type="PANTHER" id="PTHR12468">
    <property type="entry name" value="GPI MANNOSYLTRANSFERASE 2"/>
    <property type="match status" value="1"/>
</dbReference>
<evidence type="ECO:0000256" key="2">
    <source>
        <dbReference type="ARBA" id="ARBA00004687"/>
    </source>
</evidence>
<evidence type="ECO:0000256" key="1">
    <source>
        <dbReference type="ARBA" id="ARBA00004477"/>
    </source>
</evidence>
<comment type="caution">
    <text evidence="11">The sequence shown here is derived from an EMBL/GenBank/DDBJ whole genome shotgun (WGS) entry which is preliminary data.</text>
</comment>
<comment type="subcellular location">
    <subcellularLocation>
        <location evidence="1">Endoplasmic reticulum membrane</location>
        <topology evidence="1">Multi-pass membrane protein</topology>
    </subcellularLocation>
</comment>
<feature type="transmembrane region" description="Helical" evidence="10">
    <location>
        <begin position="216"/>
        <end position="246"/>
    </location>
</feature>
<evidence type="ECO:0000256" key="10">
    <source>
        <dbReference type="SAM" id="Phobius"/>
    </source>
</evidence>
<evidence type="ECO:0000256" key="5">
    <source>
        <dbReference type="ARBA" id="ARBA00022679"/>
    </source>
</evidence>
<keyword evidence="3" id="KW-0337">GPI-anchor biosynthesis</keyword>
<feature type="transmembrane region" description="Helical" evidence="10">
    <location>
        <begin position="388"/>
        <end position="413"/>
    </location>
</feature>
<keyword evidence="7" id="KW-0256">Endoplasmic reticulum</keyword>
<keyword evidence="5" id="KW-0808">Transferase</keyword>
<dbReference type="GO" id="GO:0006506">
    <property type="term" value="P:GPI anchor biosynthetic process"/>
    <property type="evidence" value="ECO:0007669"/>
    <property type="project" value="UniProtKB-UniPathway"/>
</dbReference>
<evidence type="ECO:0000313" key="11">
    <source>
        <dbReference type="EMBL" id="REH53870.1"/>
    </source>
</evidence>
<feature type="transmembrane region" description="Helical" evidence="10">
    <location>
        <begin position="341"/>
        <end position="359"/>
    </location>
</feature>
<evidence type="ECO:0000256" key="3">
    <source>
        <dbReference type="ARBA" id="ARBA00022502"/>
    </source>
</evidence>
<keyword evidence="4" id="KW-0328">Glycosyltransferase</keyword>
<sequence length="414" mass="43548">MPPKNRVQPAGRLAAYLSPNGAPTGGVRLPIGRQLTTELLDAAPTTPPVERLTRHVLAPAGVYLAVRVVGLAILGVLAAVHDKSLVDVLKAWDGDWYLSIARDGYATSDFGMVDAAGHFTPNTTLAFFPGYPLVIAMLGRLTNTALPLVGVAASLIAGLFAAYGIVRLPKDRRVGLITVALFAATPMAVTLSMVYSEALFSALAAWALVGVMERRWWLAASCCAAAGLVRPSAGVLIIIVVVAVIIYGQSAKAWLAAAVCPLGLVAFLAWVADRTGSLTGWFEVQKAGWGTAFDFGANTLDFFRYVLTGDASVMETTNVLVILGALVLCVLGVLRKQPWPLIAYGIGLVVMTAGSSGVTYSKMRLLVPAFTLLIPVAVGLAKRRNTTVLTVLGACALVSGWIGAYALTGWHYAI</sequence>
<evidence type="ECO:0000313" key="12">
    <source>
        <dbReference type="Proteomes" id="UP000256269"/>
    </source>
</evidence>
<evidence type="ECO:0000256" key="6">
    <source>
        <dbReference type="ARBA" id="ARBA00022692"/>
    </source>
</evidence>
<dbReference type="GO" id="GO:0004376">
    <property type="term" value="F:GPI mannosyltransferase activity"/>
    <property type="evidence" value="ECO:0007669"/>
    <property type="project" value="InterPro"/>
</dbReference>
<evidence type="ECO:0000256" key="8">
    <source>
        <dbReference type="ARBA" id="ARBA00022989"/>
    </source>
</evidence>
<feature type="transmembrane region" description="Helical" evidence="10">
    <location>
        <begin position="253"/>
        <end position="272"/>
    </location>
</feature>
<keyword evidence="9 10" id="KW-0472">Membrane</keyword>
<feature type="transmembrane region" description="Helical" evidence="10">
    <location>
        <begin position="173"/>
        <end position="196"/>
    </location>
</feature>
<evidence type="ECO:0000256" key="7">
    <source>
        <dbReference type="ARBA" id="ARBA00022824"/>
    </source>
</evidence>
<gene>
    <name evidence="11" type="ORF">BCF44_10291</name>
</gene>
<accession>A0A3E0I5K3</accession>
<dbReference type="GO" id="GO:0016020">
    <property type="term" value="C:membrane"/>
    <property type="evidence" value="ECO:0007669"/>
    <property type="project" value="GOC"/>
</dbReference>
<keyword evidence="8 10" id="KW-1133">Transmembrane helix</keyword>
<reference evidence="11 12" key="1">
    <citation type="submission" date="2018-08" db="EMBL/GenBank/DDBJ databases">
        <title>Genomic Encyclopedia of Archaeal and Bacterial Type Strains, Phase II (KMG-II): from individual species to whole genera.</title>
        <authorList>
            <person name="Goeker M."/>
        </authorList>
    </citation>
    <scope>NUCLEOTIDE SEQUENCE [LARGE SCALE GENOMIC DNA]</scope>
    <source>
        <strain evidence="11 12">DSM 45791</strain>
    </source>
</reference>
<name>A0A3E0I5K3_9PSEU</name>
<dbReference type="EMBL" id="QUNO01000002">
    <property type="protein sequence ID" value="REH53870.1"/>
    <property type="molecule type" value="Genomic_DNA"/>
</dbReference>
<feature type="transmembrane region" description="Helical" evidence="10">
    <location>
        <begin position="316"/>
        <end position="334"/>
    </location>
</feature>
<feature type="transmembrane region" description="Helical" evidence="10">
    <location>
        <begin position="145"/>
        <end position="166"/>
    </location>
</feature>
<dbReference type="InterPro" id="IPR007315">
    <property type="entry name" value="PIG-V/Gpi18"/>
</dbReference>
<feature type="transmembrane region" description="Helical" evidence="10">
    <location>
        <begin position="365"/>
        <end position="381"/>
    </location>
</feature>
<feature type="transmembrane region" description="Helical" evidence="10">
    <location>
        <begin position="60"/>
        <end position="80"/>
    </location>
</feature>
<evidence type="ECO:0000256" key="9">
    <source>
        <dbReference type="ARBA" id="ARBA00023136"/>
    </source>
</evidence>
<comment type="pathway">
    <text evidence="2">Glycolipid biosynthesis; glycosylphosphatidylinositol-anchor biosynthesis.</text>
</comment>
<dbReference type="UniPathway" id="UPA00196"/>
<evidence type="ECO:0008006" key="13">
    <source>
        <dbReference type="Google" id="ProtNLM"/>
    </source>
</evidence>
<keyword evidence="12" id="KW-1185">Reference proteome</keyword>
<proteinExistence type="predicted"/>
<dbReference type="PANTHER" id="PTHR12468:SF2">
    <property type="entry name" value="GPI MANNOSYLTRANSFERASE 2"/>
    <property type="match status" value="1"/>
</dbReference>
<evidence type="ECO:0000256" key="4">
    <source>
        <dbReference type="ARBA" id="ARBA00022676"/>
    </source>
</evidence>
<dbReference type="AlphaFoldDB" id="A0A3E0I5K3"/>
<protein>
    <recommendedName>
        <fullName evidence="13">Dolichyl-phosphate-mannose-protein mannosyltransferase</fullName>
    </recommendedName>
</protein>
<dbReference type="GO" id="GO:0000009">
    <property type="term" value="F:alpha-1,6-mannosyltransferase activity"/>
    <property type="evidence" value="ECO:0007669"/>
    <property type="project" value="InterPro"/>
</dbReference>
<dbReference type="Proteomes" id="UP000256269">
    <property type="component" value="Unassembled WGS sequence"/>
</dbReference>
<keyword evidence="6 10" id="KW-0812">Transmembrane</keyword>